<comment type="caution">
    <text evidence="3">The sequence shown here is derived from an EMBL/GenBank/DDBJ whole genome shotgun (WGS) entry which is preliminary data.</text>
</comment>
<reference evidence="3 4" key="1">
    <citation type="journal article" date="2020" name="Mol. Biol. Evol.">
        <title>Interspecific Gene Flow and the Evolution of Specialization in Black and White Rhinoceros.</title>
        <authorList>
            <person name="Moodley Y."/>
            <person name="Westbury M.V."/>
            <person name="Russo I.M."/>
            <person name="Gopalakrishnan S."/>
            <person name="Rakotoarivelo A."/>
            <person name="Olsen R.A."/>
            <person name="Prost S."/>
            <person name="Tunstall T."/>
            <person name="Ryder O.A."/>
            <person name="Dalen L."/>
            <person name="Bruford M.W."/>
        </authorList>
    </citation>
    <scope>NUCLEOTIDE SEQUENCE [LARGE SCALE GENOMIC DNA]</scope>
    <source>
        <strain evidence="3">SBR-YM</strain>
        <tissue evidence="3">Skin</tissue>
    </source>
</reference>
<protein>
    <recommendedName>
        <fullName evidence="2">Kazal-like domain-containing protein</fullName>
    </recommendedName>
</protein>
<feature type="non-terminal residue" evidence="3">
    <location>
        <position position="1"/>
    </location>
</feature>
<evidence type="ECO:0000313" key="4">
    <source>
        <dbReference type="Proteomes" id="UP000551758"/>
    </source>
</evidence>
<dbReference type="Pfam" id="PF00050">
    <property type="entry name" value="Kazal_1"/>
    <property type="match status" value="1"/>
</dbReference>
<dbReference type="EMBL" id="JACDTQ010003641">
    <property type="protein sequence ID" value="KAF5913312.1"/>
    <property type="molecule type" value="Genomic_DNA"/>
</dbReference>
<dbReference type="InterPro" id="IPR002350">
    <property type="entry name" value="Kazal_dom"/>
</dbReference>
<feature type="transmembrane region" description="Helical" evidence="1">
    <location>
        <begin position="191"/>
        <end position="211"/>
    </location>
</feature>
<evidence type="ECO:0000313" key="3">
    <source>
        <dbReference type="EMBL" id="KAF5913312.1"/>
    </source>
</evidence>
<dbReference type="PROSITE" id="PS00282">
    <property type="entry name" value="KAZAL_1"/>
    <property type="match status" value="1"/>
</dbReference>
<dbReference type="SMART" id="SM00280">
    <property type="entry name" value="KAZAL"/>
    <property type="match status" value="1"/>
</dbReference>
<dbReference type="Pfam" id="PF07648">
    <property type="entry name" value="Kazal_2"/>
    <property type="match status" value="1"/>
</dbReference>
<dbReference type="SUPFAM" id="SSF100895">
    <property type="entry name" value="Kazal-type serine protease inhibitors"/>
    <property type="match status" value="2"/>
</dbReference>
<dbReference type="PANTHER" id="PTHR21312">
    <property type="entry name" value="SERINE PROTEASE INHIBITOR"/>
    <property type="match status" value="1"/>
</dbReference>
<dbReference type="Gene3D" id="3.30.60.30">
    <property type="match status" value="1"/>
</dbReference>
<gene>
    <name evidence="3" type="ORF">HPG69_016928</name>
</gene>
<dbReference type="PANTHER" id="PTHR21312:SF30">
    <property type="entry name" value="SERINE PROTEASE INHIBITOR KAZAL-TYPE 11-RELATED"/>
    <property type="match status" value="1"/>
</dbReference>
<name>A0A7J7EC00_DICBM</name>
<evidence type="ECO:0000259" key="2">
    <source>
        <dbReference type="PROSITE" id="PS51465"/>
    </source>
</evidence>
<proteinExistence type="predicted"/>
<dbReference type="InterPro" id="IPR036058">
    <property type="entry name" value="Kazal_dom_sf"/>
</dbReference>
<dbReference type="Proteomes" id="UP000551758">
    <property type="component" value="Unassembled WGS sequence"/>
</dbReference>
<organism evidence="3 4">
    <name type="scientific">Diceros bicornis minor</name>
    <name type="common">South-central black rhinoceros</name>
    <dbReference type="NCBI Taxonomy" id="77932"/>
    <lineage>
        <taxon>Eukaryota</taxon>
        <taxon>Metazoa</taxon>
        <taxon>Chordata</taxon>
        <taxon>Craniata</taxon>
        <taxon>Vertebrata</taxon>
        <taxon>Euteleostomi</taxon>
        <taxon>Mammalia</taxon>
        <taxon>Eutheria</taxon>
        <taxon>Laurasiatheria</taxon>
        <taxon>Perissodactyla</taxon>
        <taxon>Rhinocerotidae</taxon>
        <taxon>Diceros</taxon>
    </lineage>
</organism>
<keyword evidence="1" id="KW-1133">Transmembrane helix</keyword>
<accession>A0A7J7EC00</accession>
<keyword evidence="4" id="KW-1185">Reference proteome</keyword>
<keyword evidence="1" id="KW-0812">Transmembrane</keyword>
<sequence>TDCSKYIAHYMVATGDDSPVCTSNGITFANLIKQNVQNTHSSKSEVYIVYILQPDCSACSHLKICANEYFPVSETIGHIYCNKCIFCILFKENGGKSTFAHYVDSTDNRFSQSLPFLKDQVNPIEHKLNFPSNVISQKDLPAEMFLSVSTNLGEWNSSFTCEKLSFGNGQFVPVPCVINSPMGFFYRLDKMSFFSSWMKAIFVIALLFPLYSETSFLPSADLQRTPPDCNVYKDRLPFCTREWNPICATNGQTYPNPCVFCSQKS</sequence>
<feature type="domain" description="Kazal-like" evidence="2">
    <location>
        <begin position="223"/>
        <end position="265"/>
    </location>
</feature>
<evidence type="ECO:0000256" key="1">
    <source>
        <dbReference type="SAM" id="Phobius"/>
    </source>
</evidence>
<keyword evidence="1" id="KW-0472">Membrane</keyword>
<dbReference type="AlphaFoldDB" id="A0A7J7EC00"/>
<dbReference type="PROSITE" id="PS51465">
    <property type="entry name" value="KAZAL_2"/>
    <property type="match status" value="1"/>
</dbReference>